<proteinExistence type="predicted"/>
<dbReference type="PROSITE" id="PS51387">
    <property type="entry name" value="FAD_PCMH"/>
    <property type="match status" value="1"/>
</dbReference>
<protein>
    <submittedName>
        <fullName evidence="3">FAD-dependent oxidoreductase</fullName>
    </submittedName>
</protein>
<dbReference type="AlphaFoldDB" id="A0A167RDA7"/>
<dbReference type="Pfam" id="PF01565">
    <property type="entry name" value="FAD_binding_4"/>
    <property type="match status" value="2"/>
</dbReference>
<accession>A0A167RDA7</accession>
<dbReference type="OrthoDB" id="610608at2759"/>
<feature type="compositionally biased region" description="Low complexity" evidence="1">
    <location>
        <begin position="185"/>
        <end position="197"/>
    </location>
</feature>
<organism evidence="3 4">
    <name type="scientific">Niveomyces insectorum RCEF 264</name>
    <dbReference type="NCBI Taxonomy" id="1081102"/>
    <lineage>
        <taxon>Eukaryota</taxon>
        <taxon>Fungi</taxon>
        <taxon>Dikarya</taxon>
        <taxon>Ascomycota</taxon>
        <taxon>Pezizomycotina</taxon>
        <taxon>Sordariomycetes</taxon>
        <taxon>Hypocreomycetidae</taxon>
        <taxon>Hypocreales</taxon>
        <taxon>Cordycipitaceae</taxon>
        <taxon>Niveomyces</taxon>
    </lineage>
</organism>
<dbReference type="STRING" id="1081102.A0A167RDA7"/>
<dbReference type="InterPro" id="IPR006094">
    <property type="entry name" value="Oxid_FAD_bind_N"/>
</dbReference>
<reference evidence="3 4" key="1">
    <citation type="journal article" date="2016" name="Genome Biol. Evol.">
        <title>Divergent and convergent evolution of fungal pathogenicity.</title>
        <authorList>
            <person name="Shang Y."/>
            <person name="Xiao G."/>
            <person name="Zheng P."/>
            <person name="Cen K."/>
            <person name="Zhan S."/>
            <person name="Wang C."/>
        </authorList>
    </citation>
    <scope>NUCLEOTIDE SEQUENCE [LARGE SCALE GENOMIC DNA]</scope>
    <source>
        <strain evidence="3 4">RCEF 264</strain>
    </source>
</reference>
<evidence type="ECO:0000256" key="1">
    <source>
        <dbReference type="SAM" id="MobiDB-lite"/>
    </source>
</evidence>
<dbReference type="InterPro" id="IPR036318">
    <property type="entry name" value="FAD-bd_PCMH-like_sf"/>
</dbReference>
<sequence length="686" mass="74473">MGVQLSVERAVRKARGKPYDEDTLKKLNDLFERHPESAHDRVWNIIRQRGEEAKRRVRDKNRRSADDVSPQVPATVDEYGAPSGHNSGSSSSNDNATVARRTWRNCVGGQPSLPLRVVKPETLQQLVAVVHDAHRLRLHLRAVGSGHSFSDITSTTDAILVDMVLLRRVAMVDNGDAGIAATSTSRAATAGSGSHSADQGGEAQPARSRSGGPLVRVEAGITVCDLNTELDNRGLALVNMGAYDGQTFAGALSTGTHGSGIAYGPLANCVRAIVLVAADGTVYQIEPATNNRSRSRSGNDGYGPFSDAATFEGHLGGVPVVLRQDDAWFRTALVAMGCVGVIYSYVIEVTQAFPVRELRTATRWDDVRKELLPALWAPVAPAVAAVDHFELVLNPYLSWSHNACIRVERQRLGSGAGRGTANGRASAAEGAAAIILPSGVRLDWLSALLEELSIDSLPRLVGLFNHLPIISPIAINRALAMLVERGPYIDKSFRVFNLGPPNRIKAQAVELHCDARQCVPVIDKLLRVFRDEARQHDWYLAGPLGIRFVGASDAFLAPQAGRMTCAIELDMLVGVETGAQLARRIKERMCCMATSENDNDDDDDDDNGDLDLINGDDIRTWYPDFASWHAVYRQLNATGMFNNKFTDRVGISVPTERDMVAGVHVEDVHVEDEDAVRSPADSARTY</sequence>
<feature type="domain" description="FAD-binding PCMH-type" evidence="2">
    <location>
        <begin position="110"/>
        <end position="352"/>
    </location>
</feature>
<dbReference type="EMBL" id="AZHD01000012">
    <property type="protein sequence ID" value="OAA58484.1"/>
    <property type="molecule type" value="Genomic_DNA"/>
</dbReference>
<feature type="compositionally biased region" description="Low complexity" evidence="1">
    <location>
        <begin position="83"/>
        <end position="93"/>
    </location>
</feature>
<dbReference type="SUPFAM" id="SSF56176">
    <property type="entry name" value="FAD-binding/transporter-associated domain-like"/>
    <property type="match status" value="1"/>
</dbReference>
<feature type="region of interest" description="Disordered" evidence="1">
    <location>
        <begin position="185"/>
        <end position="212"/>
    </location>
</feature>
<gene>
    <name evidence="3" type="ORF">SPI_06557</name>
</gene>
<dbReference type="InterPro" id="IPR016166">
    <property type="entry name" value="FAD-bd_PCMH"/>
</dbReference>
<dbReference type="PANTHER" id="PTHR43762">
    <property type="entry name" value="L-GULONOLACTONE OXIDASE"/>
    <property type="match status" value="1"/>
</dbReference>
<comment type="caution">
    <text evidence="3">The sequence shown here is derived from an EMBL/GenBank/DDBJ whole genome shotgun (WGS) entry which is preliminary data.</text>
</comment>
<dbReference type="GO" id="GO:0071949">
    <property type="term" value="F:FAD binding"/>
    <property type="evidence" value="ECO:0007669"/>
    <property type="project" value="InterPro"/>
</dbReference>
<dbReference type="Gene3D" id="3.30.43.10">
    <property type="entry name" value="Uridine Diphospho-n-acetylenolpyruvylglucosamine Reductase, domain 2"/>
    <property type="match status" value="1"/>
</dbReference>
<dbReference type="UniPathway" id="UPA00771">
    <property type="reaction ID" value="UER00766"/>
</dbReference>
<dbReference type="InterPro" id="IPR016169">
    <property type="entry name" value="FAD-bd_PCMH_sub2"/>
</dbReference>
<evidence type="ECO:0000313" key="3">
    <source>
        <dbReference type="EMBL" id="OAA58484.1"/>
    </source>
</evidence>
<dbReference type="InterPro" id="IPR010031">
    <property type="entry name" value="FAD_lactone_oxidase-like"/>
</dbReference>
<dbReference type="Proteomes" id="UP000076874">
    <property type="component" value="Unassembled WGS sequence"/>
</dbReference>
<dbReference type="InterPro" id="IPR016167">
    <property type="entry name" value="FAD-bd_PCMH_sub1"/>
</dbReference>
<name>A0A167RDA7_9HYPO</name>
<keyword evidence="4" id="KW-1185">Reference proteome</keyword>
<dbReference type="GO" id="GO:0016899">
    <property type="term" value="F:oxidoreductase activity, acting on the CH-OH group of donors, oxygen as acceptor"/>
    <property type="evidence" value="ECO:0007669"/>
    <property type="project" value="InterPro"/>
</dbReference>
<evidence type="ECO:0000313" key="4">
    <source>
        <dbReference type="Proteomes" id="UP000076874"/>
    </source>
</evidence>
<dbReference type="PANTHER" id="PTHR43762:SF1">
    <property type="entry name" value="D-ARABINONO-1,4-LACTONE OXIDASE"/>
    <property type="match status" value="1"/>
</dbReference>
<feature type="region of interest" description="Disordered" evidence="1">
    <location>
        <begin position="52"/>
        <end position="97"/>
    </location>
</feature>
<dbReference type="Gene3D" id="3.30.465.10">
    <property type="match status" value="1"/>
</dbReference>
<evidence type="ECO:0000259" key="2">
    <source>
        <dbReference type="PROSITE" id="PS51387"/>
    </source>
</evidence>